<reference evidence="2" key="1">
    <citation type="submission" date="2017-01" db="EMBL/GenBank/DDBJ databases">
        <authorList>
            <person name="Varghese N."/>
            <person name="Submissions S."/>
        </authorList>
    </citation>
    <scope>NUCLEOTIDE SEQUENCE [LARGE SCALE GENOMIC DNA]</scope>
    <source>
        <strain evidence="2">ATCC 12950</strain>
    </source>
</reference>
<evidence type="ECO:0000313" key="2">
    <source>
        <dbReference type="Proteomes" id="UP000186096"/>
    </source>
</evidence>
<accession>A0A1N7EBS9</accession>
<dbReference type="EMBL" id="FTNI01000017">
    <property type="protein sequence ID" value="SIR85602.1"/>
    <property type="molecule type" value="Genomic_DNA"/>
</dbReference>
<sequence length="51" mass="5782">MAALAEEWCKRQLERSPRWGVNKWRRLAAIHGAEYVGDAHDTASDSERDAA</sequence>
<evidence type="ECO:0000313" key="1">
    <source>
        <dbReference type="EMBL" id="SIR85602.1"/>
    </source>
</evidence>
<protein>
    <submittedName>
        <fullName evidence="1">Uncharacterized protein</fullName>
    </submittedName>
</protein>
<dbReference type="Proteomes" id="UP000186096">
    <property type="component" value="Unassembled WGS sequence"/>
</dbReference>
<organism evidence="1 2">
    <name type="scientific">Microbispora rosea</name>
    <dbReference type="NCBI Taxonomy" id="58117"/>
    <lineage>
        <taxon>Bacteria</taxon>
        <taxon>Bacillati</taxon>
        <taxon>Actinomycetota</taxon>
        <taxon>Actinomycetes</taxon>
        <taxon>Streptosporangiales</taxon>
        <taxon>Streptosporangiaceae</taxon>
        <taxon>Microbispora</taxon>
    </lineage>
</organism>
<dbReference type="RefSeq" id="WP_159454830.1">
    <property type="nucleotide sequence ID" value="NZ_FTNI01000017.1"/>
</dbReference>
<gene>
    <name evidence="1" type="ORF">SAMN05421833_11784</name>
</gene>
<keyword evidence="2" id="KW-1185">Reference proteome</keyword>
<proteinExistence type="predicted"/>
<dbReference type="AlphaFoldDB" id="A0A1N7EBS9"/>
<name>A0A1N7EBS9_9ACTN</name>